<dbReference type="GO" id="GO:0000981">
    <property type="term" value="F:DNA-binding transcription factor activity, RNA polymerase II-specific"/>
    <property type="evidence" value="ECO:0007669"/>
    <property type="project" value="InterPro"/>
</dbReference>
<evidence type="ECO:0000313" key="8">
    <source>
        <dbReference type="EMBL" id="KAF9444274.1"/>
    </source>
</evidence>
<sequence length="555" mass="62707">MPPRYSPPVDGYSDPHSSNQPILKKGRACANCRRRKMRCDGLQPICGSCMRTDKAEDCEYTTGSERSTSQKLEEEIERLQTKLRHLQTPSQPTQSLTLQQPYAPESRSRLPSPDLKEPPQYITQILVDIFLAHGSQYGFFLHPGRFRSSVFFSGPVGHGSRPSPSLLSVMYLLGIHLSQDPEIKRHEKTYFDFALHQVAQDTVSITSQVQHRLHVIQAEVILSHYFFSNKRMLEGKYHLNSAYSLCIASGIHKMKTSNPLGCTLPPANDDIEEGERVNACWAIFTLDKGWAGVMNYTPNFSSPNVGGVRIDTPFPREIEEYESGHYRCERREAAALNNFIANSEHRGETLTSRTFHVKAAFLYEQARALSQASTTQLSGKQQCEFTDSFLHFRNLAMGFKSSLPPFETWLRNPNMDIVRTAYVACTLLDAALIRFHGIAAAQGDEKAPQLRMISAQETFNNSIRLMGASWNFGFLDPIIGFAWREAFDVLLEELNIRSAQFAWAARHCASEEDPLRRQLRKGVSSFAIYRNSSSFISHEVEGMTNLLHGTPIMPM</sequence>
<dbReference type="InterPro" id="IPR001138">
    <property type="entry name" value="Zn2Cys6_DnaBD"/>
</dbReference>
<dbReference type="PANTHER" id="PTHR47338:SF29">
    <property type="entry name" value="ZN(2)-C6 FUNGAL-TYPE DOMAIN-CONTAINING PROTEIN"/>
    <property type="match status" value="1"/>
</dbReference>
<dbReference type="PANTHER" id="PTHR47338">
    <property type="entry name" value="ZN(II)2CYS6 TRANSCRIPTION FACTOR (EUROFUNG)-RELATED"/>
    <property type="match status" value="1"/>
</dbReference>
<organism evidence="8 9">
    <name type="scientific">Macrolepiota fuliginosa MF-IS2</name>
    <dbReference type="NCBI Taxonomy" id="1400762"/>
    <lineage>
        <taxon>Eukaryota</taxon>
        <taxon>Fungi</taxon>
        <taxon>Dikarya</taxon>
        <taxon>Basidiomycota</taxon>
        <taxon>Agaricomycotina</taxon>
        <taxon>Agaricomycetes</taxon>
        <taxon>Agaricomycetidae</taxon>
        <taxon>Agaricales</taxon>
        <taxon>Agaricineae</taxon>
        <taxon>Agaricaceae</taxon>
        <taxon>Macrolepiota</taxon>
    </lineage>
</organism>
<dbReference type="GO" id="GO:0008270">
    <property type="term" value="F:zinc ion binding"/>
    <property type="evidence" value="ECO:0007669"/>
    <property type="project" value="InterPro"/>
</dbReference>
<feature type="region of interest" description="Disordered" evidence="6">
    <location>
        <begin position="85"/>
        <end position="115"/>
    </location>
</feature>
<dbReference type="Pfam" id="PF04082">
    <property type="entry name" value="Fungal_trans"/>
    <property type="match status" value="1"/>
</dbReference>
<proteinExistence type="predicted"/>
<keyword evidence="3" id="KW-0805">Transcription regulation</keyword>
<dbReference type="PROSITE" id="PS00463">
    <property type="entry name" value="ZN2_CY6_FUNGAL_1"/>
    <property type="match status" value="1"/>
</dbReference>
<dbReference type="SUPFAM" id="SSF57701">
    <property type="entry name" value="Zn2/Cys6 DNA-binding domain"/>
    <property type="match status" value="1"/>
</dbReference>
<dbReference type="GO" id="GO:0003677">
    <property type="term" value="F:DNA binding"/>
    <property type="evidence" value="ECO:0007669"/>
    <property type="project" value="InterPro"/>
</dbReference>
<evidence type="ECO:0000256" key="4">
    <source>
        <dbReference type="ARBA" id="ARBA00023163"/>
    </source>
</evidence>
<dbReference type="Proteomes" id="UP000807342">
    <property type="component" value="Unassembled WGS sequence"/>
</dbReference>
<dbReference type="SMART" id="SM00066">
    <property type="entry name" value="GAL4"/>
    <property type="match status" value="1"/>
</dbReference>
<comment type="subcellular location">
    <subcellularLocation>
        <location evidence="1">Nucleus</location>
    </subcellularLocation>
</comment>
<dbReference type="AlphaFoldDB" id="A0A9P5X473"/>
<evidence type="ECO:0000256" key="1">
    <source>
        <dbReference type="ARBA" id="ARBA00004123"/>
    </source>
</evidence>
<evidence type="ECO:0000313" key="9">
    <source>
        <dbReference type="Proteomes" id="UP000807342"/>
    </source>
</evidence>
<reference evidence="8" key="1">
    <citation type="submission" date="2020-11" db="EMBL/GenBank/DDBJ databases">
        <authorList>
            <consortium name="DOE Joint Genome Institute"/>
            <person name="Ahrendt S."/>
            <person name="Riley R."/>
            <person name="Andreopoulos W."/>
            <person name="Labutti K."/>
            <person name="Pangilinan J."/>
            <person name="Ruiz-Duenas F.J."/>
            <person name="Barrasa J.M."/>
            <person name="Sanchez-Garcia M."/>
            <person name="Camarero S."/>
            <person name="Miyauchi S."/>
            <person name="Serrano A."/>
            <person name="Linde D."/>
            <person name="Babiker R."/>
            <person name="Drula E."/>
            <person name="Ayuso-Fernandez I."/>
            <person name="Pacheco R."/>
            <person name="Padilla G."/>
            <person name="Ferreira P."/>
            <person name="Barriuso J."/>
            <person name="Kellner H."/>
            <person name="Castanera R."/>
            <person name="Alfaro M."/>
            <person name="Ramirez L."/>
            <person name="Pisabarro A.G."/>
            <person name="Kuo A."/>
            <person name="Tritt A."/>
            <person name="Lipzen A."/>
            <person name="He G."/>
            <person name="Yan M."/>
            <person name="Ng V."/>
            <person name="Cullen D."/>
            <person name="Martin F."/>
            <person name="Rosso M.-N."/>
            <person name="Henrissat B."/>
            <person name="Hibbett D."/>
            <person name="Martinez A.T."/>
            <person name="Grigoriev I.V."/>
        </authorList>
    </citation>
    <scope>NUCLEOTIDE SEQUENCE</scope>
    <source>
        <strain evidence="8">MF-IS2</strain>
    </source>
</reference>
<keyword evidence="2" id="KW-0479">Metal-binding</keyword>
<dbReference type="GO" id="GO:0005634">
    <property type="term" value="C:nucleus"/>
    <property type="evidence" value="ECO:0007669"/>
    <property type="project" value="UniProtKB-SubCell"/>
</dbReference>
<name>A0A9P5X473_9AGAR</name>
<dbReference type="InterPro" id="IPR050815">
    <property type="entry name" value="TF_fung"/>
</dbReference>
<evidence type="ECO:0000256" key="6">
    <source>
        <dbReference type="SAM" id="MobiDB-lite"/>
    </source>
</evidence>
<feature type="compositionally biased region" description="Polar residues" evidence="6">
    <location>
        <begin position="87"/>
        <end position="100"/>
    </location>
</feature>
<dbReference type="PROSITE" id="PS50048">
    <property type="entry name" value="ZN2_CY6_FUNGAL_2"/>
    <property type="match status" value="1"/>
</dbReference>
<dbReference type="InterPro" id="IPR036864">
    <property type="entry name" value="Zn2-C6_fun-type_DNA-bd_sf"/>
</dbReference>
<evidence type="ECO:0000256" key="2">
    <source>
        <dbReference type="ARBA" id="ARBA00022723"/>
    </source>
</evidence>
<dbReference type="InterPro" id="IPR007219">
    <property type="entry name" value="XnlR_reg_dom"/>
</dbReference>
<protein>
    <recommendedName>
        <fullName evidence="7">Zn(2)-C6 fungal-type domain-containing protein</fullName>
    </recommendedName>
</protein>
<feature type="domain" description="Zn(2)-C6 fungal-type" evidence="7">
    <location>
        <begin position="28"/>
        <end position="60"/>
    </location>
</feature>
<evidence type="ECO:0000256" key="5">
    <source>
        <dbReference type="ARBA" id="ARBA00023242"/>
    </source>
</evidence>
<keyword evidence="5" id="KW-0539">Nucleus</keyword>
<keyword evidence="4" id="KW-0804">Transcription</keyword>
<dbReference type="CDD" id="cd00067">
    <property type="entry name" value="GAL4"/>
    <property type="match status" value="1"/>
</dbReference>
<evidence type="ECO:0000256" key="3">
    <source>
        <dbReference type="ARBA" id="ARBA00023015"/>
    </source>
</evidence>
<dbReference type="Pfam" id="PF00172">
    <property type="entry name" value="Zn_clus"/>
    <property type="match status" value="1"/>
</dbReference>
<dbReference type="GO" id="GO:0006351">
    <property type="term" value="P:DNA-templated transcription"/>
    <property type="evidence" value="ECO:0007669"/>
    <property type="project" value="InterPro"/>
</dbReference>
<dbReference type="Gene3D" id="4.10.240.10">
    <property type="entry name" value="Zn(2)-C6 fungal-type DNA-binding domain"/>
    <property type="match status" value="1"/>
</dbReference>
<evidence type="ECO:0000259" key="7">
    <source>
        <dbReference type="PROSITE" id="PS50048"/>
    </source>
</evidence>
<dbReference type="EMBL" id="MU151389">
    <property type="protein sequence ID" value="KAF9444274.1"/>
    <property type="molecule type" value="Genomic_DNA"/>
</dbReference>
<keyword evidence="9" id="KW-1185">Reference proteome</keyword>
<accession>A0A9P5X473</accession>
<dbReference type="CDD" id="cd12148">
    <property type="entry name" value="fungal_TF_MHR"/>
    <property type="match status" value="1"/>
</dbReference>
<comment type="caution">
    <text evidence="8">The sequence shown here is derived from an EMBL/GenBank/DDBJ whole genome shotgun (WGS) entry which is preliminary data.</text>
</comment>
<dbReference type="OrthoDB" id="2309723at2759"/>
<gene>
    <name evidence="8" type="ORF">P691DRAFT_677919</name>
</gene>
<feature type="region of interest" description="Disordered" evidence="6">
    <location>
        <begin position="1"/>
        <end position="21"/>
    </location>
</feature>